<dbReference type="EMBL" id="NTJZ01000013">
    <property type="protein sequence ID" value="PDH32763.1"/>
    <property type="molecule type" value="Genomic_DNA"/>
</dbReference>
<protein>
    <recommendedName>
        <fullName evidence="4">Bacterial spore germination immunoglobulin-like domain-containing protein</fullName>
    </recommendedName>
</protein>
<accession>A0A2A5W8Z7</accession>
<evidence type="ECO:0000256" key="1">
    <source>
        <dbReference type="SAM" id="SignalP"/>
    </source>
</evidence>
<dbReference type="AlphaFoldDB" id="A0A2A5W8Z7"/>
<name>A0A2A5W8Z7_9GAMM</name>
<sequence>MKLLANKFRSRCNSLLLTTVVLLLPAAFAAETLQYGAPVYPSFEGWRPNPDGSFNLMFGYMNENWEEQPLVEIGDNNFFSPGEPDRGQPTNFMPRRNRFTFEVNVPSDWGDRELVWNLNINGVESKAYGTLKPDYLVDNMIIASETGSLGIGVSSPESRSNTPPVLTFQGDDARTAKVGEAITLRTHLEDDGLPRSRLRSSRSESDLHRAMFRAPQKPTVSKLNALFLSWNVYRGEGRVTFDPPQTKVWEDTRVSANSPWGGLWLPPVIPDDGMIEVTATFDEPGIYTLWGRADDGGLYADTYLTVTVTP</sequence>
<evidence type="ECO:0008006" key="4">
    <source>
        <dbReference type="Google" id="ProtNLM"/>
    </source>
</evidence>
<evidence type="ECO:0000313" key="2">
    <source>
        <dbReference type="EMBL" id="PDH32763.1"/>
    </source>
</evidence>
<evidence type="ECO:0000313" key="3">
    <source>
        <dbReference type="Proteomes" id="UP000219329"/>
    </source>
</evidence>
<comment type="caution">
    <text evidence="2">The sequence shown here is derived from an EMBL/GenBank/DDBJ whole genome shotgun (WGS) entry which is preliminary data.</text>
</comment>
<gene>
    <name evidence="2" type="ORF">CNF02_10900</name>
</gene>
<proteinExistence type="predicted"/>
<keyword evidence="1" id="KW-0732">Signal</keyword>
<feature type="signal peptide" evidence="1">
    <location>
        <begin position="1"/>
        <end position="29"/>
    </location>
</feature>
<feature type="chain" id="PRO_5012088510" description="Bacterial spore germination immunoglobulin-like domain-containing protein" evidence="1">
    <location>
        <begin position="30"/>
        <end position="310"/>
    </location>
</feature>
<reference evidence="2 3" key="1">
    <citation type="submission" date="2017-08" db="EMBL/GenBank/DDBJ databases">
        <title>Fine stratification of microbial communities through a metagenomic profile of the photic zone.</title>
        <authorList>
            <person name="Haro-Moreno J.M."/>
            <person name="Lopez-Perez M."/>
            <person name="De La Torre J."/>
            <person name="Picazo A."/>
            <person name="Camacho A."/>
            <person name="Rodriguez-Valera F."/>
        </authorList>
    </citation>
    <scope>NUCLEOTIDE SEQUENCE [LARGE SCALE GENOMIC DNA]</scope>
    <source>
        <strain evidence="2">MED-G28</strain>
    </source>
</reference>
<dbReference type="Proteomes" id="UP000219329">
    <property type="component" value="Unassembled WGS sequence"/>
</dbReference>
<organism evidence="2 3">
    <name type="scientific">OM182 bacterium MED-G28</name>
    <dbReference type="NCBI Taxonomy" id="1986256"/>
    <lineage>
        <taxon>Bacteria</taxon>
        <taxon>Pseudomonadati</taxon>
        <taxon>Pseudomonadota</taxon>
        <taxon>Gammaproteobacteria</taxon>
        <taxon>OMG group</taxon>
        <taxon>OM182 clade</taxon>
    </lineage>
</organism>